<keyword evidence="7" id="KW-0472">Membrane</keyword>
<feature type="domain" description="Peptidase S26" evidence="8">
    <location>
        <begin position="28"/>
        <end position="223"/>
    </location>
</feature>
<evidence type="ECO:0000256" key="1">
    <source>
        <dbReference type="ARBA" id="ARBA00000677"/>
    </source>
</evidence>
<dbReference type="GO" id="GO:0005886">
    <property type="term" value="C:plasma membrane"/>
    <property type="evidence" value="ECO:0007669"/>
    <property type="project" value="UniProtKB-SubCell"/>
</dbReference>
<dbReference type="AlphaFoldDB" id="A0A2T0VAD2"/>
<evidence type="ECO:0000256" key="5">
    <source>
        <dbReference type="ARBA" id="ARBA00022801"/>
    </source>
</evidence>
<dbReference type="GO" id="GO:0006465">
    <property type="term" value="P:signal peptide processing"/>
    <property type="evidence" value="ECO:0007669"/>
    <property type="project" value="InterPro"/>
</dbReference>
<dbReference type="Proteomes" id="UP000237983">
    <property type="component" value="Unassembled WGS sequence"/>
</dbReference>
<dbReference type="PANTHER" id="PTHR43390:SF1">
    <property type="entry name" value="CHLOROPLAST PROCESSING PEPTIDASE"/>
    <property type="match status" value="1"/>
</dbReference>
<dbReference type="EMBL" id="PVTL01000007">
    <property type="protein sequence ID" value="PRY67155.1"/>
    <property type="molecule type" value="Genomic_DNA"/>
</dbReference>
<protein>
    <recommendedName>
        <fullName evidence="4 7">Signal peptidase I</fullName>
        <ecNumber evidence="4 7">3.4.21.89</ecNumber>
    </recommendedName>
</protein>
<evidence type="ECO:0000256" key="6">
    <source>
        <dbReference type="PIRSR" id="PIRSR600223-1"/>
    </source>
</evidence>
<evidence type="ECO:0000256" key="4">
    <source>
        <dbReference type="ARBA" id="ARBA00013208"/>
    </source>
</evidence>
<evidence type="ECO:0000256" key="2">
    <source>
        <dbReference type="ARBA" id="ARBA00004401"/>
    </source>
</evidence>
<dbReference type="Gene3D" id="2.10.109.10">
    <property type="entry name" value="Umud Fragment, subunit A"/>
    <property type="match status" value="1"/>
</dbReference>
<dbReference type="InterPro" id="IPR036286">
    <property type="entry name" value="LexA/Signal_pep-like_sf"/>
</dbReference>
<name>A0A2T0VAD2_9MICO</name>
<reference evidence="9 10" key="1">
    <citation type="submission" date="2018-03" db="EMBL/GenBank/DDBJ databases">
        <title>Genomic Encyclopedia of Type Strains, Phase III (KMG-III): the genomes of soil and plant-associated and newly described type strains.</title>
        <authorList>
            <person name="Whitman W."/>
        </authorList>
    </citation>
    <scope>NUCLEOTIDE SEQUENCE [LARGE SCALE GENOMIC DNA]</scope>
    <source>
        <strain evidence="9 10">CGMCC 1.12484</strain>
    </source>
</reference>
<dbReference type="InterPro" id="IPR019758">
    <property type="entry name" value="Pept_S26A_signal_pept_1_CS"/>
</dbReference>
<dbReference type="PRINTS" id="PR00727">
    <property type="entry name" value="LEADERPTASE"/>
</dbReference>
<dbReference type="InterPro" id="IPR000223">
    <property type="entry name" value="Pept_S26A_signal_pept_1"/>
</dbReference>
<comment type="caution">
    <text evidence="9">The sequence shown here is derived from an EMBL/GenBank/DDBJ whole genome shotgun (WGS) entry which is preliminary data.</text>
</comment>
<dbReference type="PANTHER" id="PTHR43390">
    <property type="entry name" value="SIGNAL PEPTIDASE I"/>
    <property type="match status" value="1"/>
</dbReference>
<dbReference type="NCBIfam" id="TIGR02227">
    <property type="entry name" value="sigpep_I_bact"/>
    <property type="match status" value="1"/>
</dbReference>
<feature type="active site" evidence="6">
    <location>
        <position position="58"/>
    </location>
</feature>
<dbReference type="Pfam" id="PF10502">
    <property type="entry name" value="Peptidase_S26"/>
    <property type="match status" value="1"/>
</dbReference>
<organism evidence="9 10">
    <name type="scientific">Glaciihabitans tibetensis</name>
    <dbReference type="NCBI Taxonomy" id="1266600"/>
    <lineage>
        <taxon>Bacteria</taxon>
        <taxon>Bacillati</taxon>
        <taxon>Actinomycetota</taxon>
        <taxon>Actinomycetes</taxon>
        <taxon>Micrococcales</taxon>
        <taxon>Microbacteriaceae</taxon>
        <taxon>Glaciihabitans</taxon>
    </lineage>
</organism>
<gene>
    <name evidence="9" type="ORF">B0I08_10748</name>
</gene>
<evidence type="ECO:0000256" key="7">
    <source>
        <dbReference type="RuleBase" id="RU362042"/>
    </source>
</evidence>
<proteinExistence type="inferred from homology"/>
<keyword evidence="7" id="KW-0645">Protease</keyword>
<dbReference type="PROSITE" id="PS00761">
    <property type="entry name" value="SPASE_I_3"/>
    <property type="match status" value="1"/>
</dbReference>
<feature type="transmembrane region" description="Helical" evidence="7">
    <location>
        <begin position="25"/>
        <end position="44"/>
    </location>
</feature>
<dbReference type="RefSeq" id="WP_245884808.1">
    <property type="nucleotide sequence ID" value="NZ_PVTL01000007.1"/>
</dbReference>
<comment type="similarity">
    <text evidence="3 7">Belongs to the peptidase S26 family.</text>
</comment>
<keyword evidence="5 7" id="KW-0378">Hydrolase</keyword>
<evidence type="ECO:0000313" key="9">
    <source>
        <dbReference type="EMBL" id="PRY67155.1"/>
    </source>
</evidence>
<evidence type="ECO:0000256" key="3">
    <source>
        <dbReference type="ARBA" id="ARBA00009370"/>
    </source>
</evidence>
<dbReference type="SUPFAM" id="SSF51306">
    <property type="entry name" value="LexA/Signal peptidase"/>
    <property type="match status" value="1"/>
</dbReference>
<keyword evidence="10" id="KW-1185">Reference proteome</keyword>
<evidence type="ECO:0000259" key="8">
    <source>
        <dbReference type="Pfam" id="PF10502"/>
    </source>
</evidence>
<evidence type="ECO:0000313" key="10">
    <source>
        <dbReference type="Proteomes" id="UP000237983"/>
    </source>
</evidence>
<feature type="active site" evidence="6">
    <location>
        <position position="130"/>
    </location>
</feature>
<keyword evidence="7" id="KW-1133">Transmembrane helix</keyword>
<comment type="catalytic activity">
    <reaction evidence="1 7">
        <text>Cleavage of hydrophobic, N-terminal signal or leader sequences from secreted and periplasmic proteins.</text>
        <dbReference type="EC" id="3.4.21.89"/>
    </reaction>
</comment>
<dbReference type="GO" id="GO:0009003">
    <property type="term" value="F:signal peptidase activity"/>
    <property type="evidence" value="ECO:0007669"/>
    <property type="project" value="UniProtKB-EC"/>
</dbReference>
<dbReference type="CDD" id="cd06530">
    <property type="entry name" value="S26_SPase_I"/>
    <property type="match status" value="1"/>
</dbReference>
<keyword evidence="7" id="KW-0812">Transmembrane</keyword>
<dbReference type="EC" id="3.4.21.89" evidence="4 7"/>
<accession>A0A2T0VAD2</accession>
<sequence length="243" mass="25914">MSSEESPGATKTTGDDEPRARGLPIFLRDLAIIIVAALVISFGVKTFLARTFYIPSPSMNNTLIEDDRVIVNQLVPDLIPLSRGDVVVFTDPADWLTGPTPEPVSPIGAVIGGALSVVGLGPTNDDHLIKRVIGLPGDTVVCCTASGQLSINGVQLTEPYIEVPPGSLKVTPADFEVTVPDGMLWVMGDNRYNSGDSAFHRLEPSGGFVPVSNVVGRAFVISWPANRWTLLDNYPETFGGIDQ</sequence>
<dbReference type="GO" id="GO:0004252">
    <property type="term" value="F:serine-type endopeptidase activity"/>
    <property type="evidence" value="ECO:0007669"/>
    <property type="project" value="InterPro"/>
</dbReference>
<dbReference type="InterPro" id="IPR019533">
    <property type="entry name" value="Peptidase_S26"/>
</dbReference>
<comment type="subcellular location">
    <subcellularLocation>
        <location evidence="2">Cell membrane</location>
        <topology evidence="2">Single-pass type II membrane protein</topology>
    </subcellularLocation>
    <subcellularLocation>
        <location evidence="7">Membrane</location>
        <topology evidence="7">Single-pass type II membrane protein</topology>
    </subcellularLocation>
</comment>